<dbReference type="GO" id="GO:0016853">
    <property type="term" value="F:isomerase activity"/>
    <property type="evidence" value="ECO:0007669"/>
    <property type="project" value="UniProtKB-KW"/>
</dbReference>
<organism evidence="3 4">
    <name type="scientific">Alloacidobacterium dinghuense</name>
    <dbReference type="NCBI Taxonomy" id="2763107"/>
    <lineage>
        <taxon>Bacteria</taxon>
        <taxon>Pseudomonadati</taxon>
        <taxon>Acidobacteriota</taxon>
        <taxon>Terriglobia</taxon>
        <taxon>Terriglobales</taxon>
        <taxon>Acidobacteriaceae</taxon>
        <taxon>Alloacidobacterium</taxon>
    </lineage>
</organism>
<dbReference type="SUPFAM" id="SSF52096">
    <property type="entry name" value="ClpP/crotonase"/>
    <property type="match status" value="1"/>
</dbReference>
<gene>
    <name evidence="3" type="ORF">H7849_05115</name>
</gene>
<accession>A0A7G8BLC3</accession>
<name>A0A7G8BLC3_9BACT</name>
<dbReference type="Gene3D" id="3.90.226.10">
    <property type="entry name" value="2-enoyl-CoA Hydratase, Chain A, domain 1"/>
    <property type="match status" value="1"/>
</dbReference>
<dbReference type="KEGG" id="adin:H7849_05115"/>
<comment type="similarity">
    <text evidence="1 2">Belongs to the enoyl-CoA hydratase/isomerase family.</text>
</comment>
<evidence type="ECO:0000256" key="2">
    <source>
        <dbReference type="RuleBase" id="RU003707"/>
    </source>
</evidence>
<evidence type="ECO:0000256" key="1">
    <source>
        <dbReference type="ARBA" id="ARBA00005254"/>
    </source>
</evidence>
<dbReference type="Pfam" id="PF00378">
    <property type="entry name" value="ECH_1"/>
    <property type="match status" value="1"/>
</dbReference>
<dbReference type="PANTHER" id="PTHR42964:SF1">
    <property type="entry name" value="POLYKETIDE BIOSYNTHESIS ENOYL-COA HYDRATASE PKSH-RELATED"/>
    <property type="match status" value="1"/>
</dbReference>
<dbReference type="Gene3D" id="1.10.12.10">
    <property type="entry name" value="Lyase 2-enoyl-coa Hydratase, Chain A, domain 2"/>
    <property type="match status" value="1"/>
</dbReference>
<dbReference type="InterPro" id="IPR018376">
    <property type="entry name" value="Enoyl-CoA_hyd/isom_CS"/>
</dbReference>
<evidence type="ECO:0000313" key="3">
    <source>
        <dbReference type="EMBL" id="QNI33343.1"/>
    </source>
</evidence>
<dbReference type="RefSeq" id="WP_186744695.1">
    <property type="nucleotide sequence ID" value="NZ_CP060394.1"/>
</dbReference>
<dbReference type="InterPro" id="IPR051683">
    <property type="entry name" value="Enoyl-CoA_Hydratase/Isomerase"/>
</dbReference>
<dbReference type="AlphaFoldDB" id="A0A7G8BLC3"/>
<dbReference type="InterPro" id="IPR029045">
    <property type="entry name" value="ClpP/crotonase-like_dom_sf"/>
</dbReference>
<dbReference type="PROSITE" id="PS00166">
    <property type="entry name" value="ENOYL_COA_HYDRATASE"/>
    <property type="match status" value="1"/>
</dbReference>
<reference evidence="3 4" key="1">
    <citation type="submission" date="2020-08" db="EMBL/GenBank/DDBJ databases">
        <title>Edaphobacter telluris sp. nov. and Acidobacterium dinghuensis sp. nov., two acidobacteria isolated from forest soil.</title>
        <authorList>
            <person name="Fu J."/>
            <person name="Qiu L."/>
        </authorList>
    </citation>
    <scope>NUCLEOTIDE SEQUENCE [LARGE SCALE GENOMIC DNA]</scope>
    <source>
        <strain evidence="3">4Y35</strain>
    </source>
</reference>
<sequence>MGHHQTLRTHAEEGVLTITLNRPERRNALNPQMIHELTEALEGASDSHHGVIILTGAGSAFCAGLDLDNLETMTAKTRDEHRADSENIARVMRTLHNVQKPTIAAVNGAAIAGGMGLATICDFTLSVPEAKFGYTEVKIGFIPAIVSSFLLRQIGDKRTRDLLLTGRLIKAEEAHELGLVTRIVGEQDLIPEARKLARDLLRNSPEAMHATKRLLNYYANHHLDAEIEAAIAANAEARVTEDFKEGVRAFLEKRTPDWPSRKAPTAAGK</sequence>
<dbReference type="CDD" id="cd06558">
    <property type="entry name" value="crotonase-like"/>
    <property type="match status" value="1"/>
</dbReference>
<dbReference type="PANTHER" id="PTHR42964">
    <property type="entry name" value="ENOYL-COA HYDRATASE"/>
    <property type="match status" value="1"/>
</dbReference>
<dbReference type="Proteomes" id="UP000515312">
    <property type="component" value="Chromosome"/>
</dbReference>
<keyword evidence="4" id="KW-1185">Reference proteome</keyword>
<protein>
    <submittedName>
        <fullName evidence="3">Enoyl-CoA hydratase/isomerase family protein</fullName>
    </submittedName>
</protein>
<dbReference type="InterPro" id="IPR014748">
    <property type="entry name" value="Enoyl-CoA_hydra_C"/>
</dbReference>
<proteinExistence type="inferred from homology"/>
<dbReference type="EMBL" id="CP060394">
    <property type="protein sequence ID" value="QNI33343.1"/>
    <property type="molecule type" value="Genomic_DNA"/>
</dbReference>
<dbReference type="InterPro" id="IPR001753">
    <property type="entry name" value="Enoyl-CoA_hydra/iso"/>
</dbReference>
<dbReference type="GO" id="GO:0008300">
    <property type="term" value="P:isoprenoid catabolic process"/>
    <property type="evidence" value="ECO:0007669"/>
    <property type="project" value="TreeGrafter"/>
</dbReference>
<keyword evidence="3" id="KW-0413">Isomerase</keyword>
<evidence type="ECO:0000313" key="4">
    <source>
        <dbReference type="Proteomes" id="UP000515312"/>
    </source>
</evidence>